<feature type="non-terminal residue" evidence="5">
    <location>
        <position position="259"/>
    </location>
</feature>
<dbReference type="InterPro" id="IPR050810">
    <property type="entry name" value="Bact_Secretion_Sys_Channel"/>
</dbReference>
<dbReference type="PANTHER" id="PTHR30332:SF24">
    <property type="entry name" value="SECRETIN GSPD-RELATED"/>
    <property type="match status" value="1"/>
</dbReference>
<evidence type="ECO:0000256" key="2">
    <source>
        <dbReference type="ARBA" id="ARBA00022729"/>
    </source>
</evidence>
<keyword evidence="3" id="KW-0472">Membrane</keyword>
<comment type="caution">
    <text evidence="5">The sequence shown here is derived from an EMBL/GenBank/DDBJ whole genome shotgun (WGS) entry which is preliminary data.</text>
</comment>
<sequence length="259" mass="28507">KIDNAIYEEEIEAIKNMLGIIVPEEGRVIIDSRQSEIVVKGTKEELDNVETMIAGLDKRAPQIMIQAKIVEITLDGEKELGIKWTSGGEEGQISIGEITLGGSFERFGLIEAALKALQTEGKSNILSNPKVLTLDGKEGYMKSGTEIPIEEEKEDEEGNITRTVTWKPVGIELTITPRLSADGLITMNVFISIKSLGTEFIKGYPIINDRSETVIIRTKLDETTVIGGLISSKEIKNTTKIPLLGDIPIFGELFKFTRT</sequence>
<evidence type="ECO:0000256" key="3">
    <source>
        <dbReference type="ARBA" id="ARBA00023136"/>
    </source>
</evidence>
<gene>
    <name evidence="5" type="ORF">S06H3_46143</name>
</gene>
<keyword evidence="2" id="KW-0732">Signal</keyword>
<evidence type="ECO:0000259" key="4">
    <source>
        <dbReference type="Pfam" id="PF00263"/>
    </source>
</evidence>
<comment type="subcellular location">
    <subcellularLocation>
        <location evidence="1">Membrane</location>
    </subcellularLocation>
</comment>
<name>X1N3M2_9ZZZZ</name>
<dbReference type="GO" id="GO:0009306">
    <property type="term" value="P:protein secretion"/>
    <property type="evidence" value="ECO:0007669"/>
    <property type="project" value="InterPro"/>
</dbReference>
<evidence type="ECO:0000256" key="1">
    <source>
        <dbReference type="ARBA" id="ARBA00004370"/>
    </source>
</evidence>
<dbReference type="Gene3D" id="3.30.1370.120">
    <property type="match status" value="1"/>
</dbReference>
<dbReference type="GO" id="GO:0015627">
    <property type="term" value="C:type II protein secretion system complex"/>
    <property type="evidence" value="ECO:0007669"/>
    <property type="project" value="TreeGrafter"/>
</dbReference>
<dbReference type="PRINTS" id="PR00811">
    <property type="entry name" value="BCTERIALGSPD"/>
</dbReference>
<dbReference type="EMBL" id="BARV01028881">
    <property type="protein sequence ID" value="GAI38607.1"/>
    <property type="molecule type" value="Genomic_DNA"/>
</dbReference>
<feature type="domain" description="Type II/III secretion system secretin-like" evidence="4">
    <location>
        <begin position="116"/>
        <end position="257"/>
    </location>
</feature>
<dbReference type="PANTHER" id="PTHR30332">
    <property type="entry name" value="PROBABLE GENERAL SECRETION PATHWAY PROTEIN D"/>
    <property type="match status" value="1"/>
</dbReference>
<dbReference type="InterPro" id="IPR004846">
    <property type="entry name" value="T2SS/T3SS_dom"/>
</dbReference>
<dbReference type="Pfam" id="PF00263">
    <property type="entry name" value="Secretin"/>
    <property type="match status" value="1"/>
</dbReference>
<dbReference type="GO" id="GO:0016020">
    <property type="term" value="C:membrane"/>
    <property type="evidence" value="ECO:0007669"/>
    <property type="project" value="UniProtKB-SubCell"/>
</dbReference>
<proteinExistence type="predicted"/>
<reference evidence="5" key="1">
    <citation type="journal article" date="2014" name="Front. Microbiol.">
        <title>High frequency of phylogenetically diverse reductive dehalogenase-homologous genes in deep subseafloor sedimentary metagenomes.</title>
        <authorList>
            <person name="Kawai M."/>
            <person name="Futagami T."/>
            <person name="Toyoda A."/>
            <person name="Takaki Y."/>
            <person name="Nishi S."/>
            <person name="Hori S."/>
            <person name="Arai W."/>
            <person name="Tsubouchi T."/>
            <person name="Morono Y."/>
            <person name="Uchiyama I."/>
            <person name="Ito T."/>
            <person name="Fujiyama A."/>
            <person name="Inagaki F."/>
            <person name="Takami H."/>
        </authorList>
    </citation>
    <scope>NUCLEOTIDE SEQUENCE</scope>
    <source>
        <strain evidence="5">Expedition CK06-06</strain>
    </source>
</reference>
<protein>
    <recommendedName>
        <fullName evidence="4">Type II/III secretion system secretin-like domain-containing protein</fullName>
    </recommendedName>
</protein>
<dbReference type="AlphaFoldDB" id="X1N3M2"/>
<accession>X1N3M2</accession>
<organism evidence="5">
    <name type="scientific">marine sediment metagenome</name>
    <dbReference type="NCBI Taxonomy" id="412755"/>
    <lineage>
        <taxon>unclassified sequences</taxon>
        <taxon>metagenomes</taxon>
        <taxon>ecological metagenomes</taxon>
    </lineage>
</organism>
<dbReference type="InterPro" id="IPR038591">
    <property type="entry name" value="NolW-like_sf"/>
</dbReference>
<dbReference type="InterPro" id="IPR001775">
    <property type="entry name" value="GspD/PilQ"/>
</dbReference>
<feature type="non-terminal residue" evidence="5">
    <location>
        <position position="1"/>
    </location>
</feature>
<evidence type="ECO:0000313" key="5">
    <source>
        <dbReference type="EMBL" id="GAI38607.1"/>
    </source>
</evidence>